<evidence type="ECO:0000256" key="5">
    <source>
        <dbReference type="SAM" id="Phobius"/>
    </source>
</evidence>
<keyword evidence="5" id="KW-1133">Transmembrane helix</keyword>
<dbReference type="SUPFAM" id="SSF48264">
    <property type="entry name" value="Cytochrome P450"/>
    <property type="match status" value="1"/>
</dbReference>
<evidence type="ECO:0000256" key="3">
    <source>
        <dbReference type="ARBA" id="ARBA00022723"/>
    </source>
</evidence>
<dbReference type="InterPro" id="IPR050529">
    <property type="entry name" value="CYP450_sterol_14alpha_dmase"/>
</dbReference>
<keyword evidence="5" id="KW-0812">Transmembrane</keyword>
<dbReference type="AlphaFoldDB" id="A0AAJ0CW84"/>
<evidence type="ECO:0000256" key="1">
    <source>
        <dbReference type="ARBA" id="ARBA00010617"/>
    </source>
</evidence>
<dbReference type="InterPro" id="IPR036396">
    <property type="entry name" value="Cyt_P450_sf"/>
</dbReference>
<name>A0AAJ0CW84_9HYPO</name>
<sequence length="518" mass="58559">MDFVNSSRQVPLHACAPTLMRLLCCVAFALWALWRFWKFTIQPILYPDDPKELPYWIPFIGHGFRFFRSADALLAHACLRLGTREPFSITVFGNTLYIVTEPKDTVEVYKNQDTLSFDIFIQHLFTGNGYSKAALQATYADLPTDKPGFPNPRGVSFGVFVQQMNIHQLYAGANLCSLQQNLCVWFSRALDVPSLFPAAVGHSQANPEDSLDLRLGEWCSETVVRVGELAYFGDSLQKVNPNLATDFLEFDDLGWQVLYQYPALLSRKMIRARSNILASMREYLDIPQHERKASGAVWLITAMEDEARALGIKNEDIAVLLFNIYWVNLLHGEPRLIDAFLVETSPAFKGGQLVSPSILWEHSPLLESVWLESLRLSSNAASVRHVDHDTMVGGKRMRKGNRVMIPYRLLHFDTAVYGEDSQSFRPDRFSEKGMRTSGHALTRGPSWRPFGGGKTLCTGRHAAKHATLIFVATFLRRYHVEMVGNPPRPEADLGRPVLGISSWKDGHDFTVRVSPRRL</sequence>
<protein>
    <recommendedName>
        <fullName evidence="8">Cytochrome P450</fullName>
    </recommendedName>
</protein>
<comment type="caution">
    <text evidence="6">The sequence shown here is derived from an EMBL/GenBank/DDBJ whole genome shotgun (WGS) entry which is preliminary data.</text>
</comment>
<evidence type="ECO:0000256" key="2">
    <source>
        <dbReference type="ARBA" id="ARBA00022617"/>
    </source>
</evidence>
<evidence type="ECO:0000256" key="4">
    <source>
        <dbReference type="ARBA" id="ARBA00023004"/>
    </source>
</evidence>
<comment type="similarity">
    <text evidence="1">Belongs to the cytochrome P450 family.</text>
</comment>
<keyword evidence="5" id="KW-0472">Membrane</keyword>
<dbReference type="PANTHER" id="PTHR24304">
    <property type="entry name" value="CYTOCHROME P450 FAMILY 7"/>
    <property type="match status" value="1"/>
</dbReference>
<keyword evidence="2" id="KW-0349">Heme</keyword>
<dbReference type="PANTHER" id="PTHR24304:SF2">
    <property type="entry name" value="24-HYDROXYCHOLESTEROL 7-ALPHA-HYDROXYLASE"/>
    <property type="match status" value="1"/>
</dbReference>
<feature type="transmembrane region" description="Helical" evidence="5">
    <location>
        <begin position="12"/>
        <end position="34"/>
    </location>
</feature>
<evidence type="ECO:0008006" key="8">
    <source>
        <dbReference type="Google" id="ProtNLM"/>
    </source>
</evidence>
<proteinExistence type="inferred from homology"/>
<dbReference type="GO" id="GO:0008395">
    <property type="term" value="F:steroid hydroxylase activity"/>
    <property type="evidence" value="ECO:0007669"/>
    <property type="project" value="TreeGrafter"/>
</dbReference>
<dbReference type="GO" id="GO:0016705">
    <property type="term" value="F:oxidoreductase activity, acting on paired donors, with incorporation or reduction of molecular oxygen"/>
    <property type="evidence" value="ECO:0007669"/>
    <property type="project" value="InterPro"/>
</dbReference>
<keyword evidence="4" id="KW-0408">Iron</keyword>
<dbReference type="GO" id="GO:0020037">
    <property type="term" value="F:heme binding"/>
    <property type="evidence" value="ECO:0007669"/>
    <property type="project" value="InterPro"/>
</dbReference>
<organism evidence="6 7">
    <name type="scientific">Conoideocrella luteorostrata</name>
    <dbReference type="NCBI Taxonomy" id="1105319"/>
    <lineage>
        <taxon>Eukaryota</taxon>
        <taxon>Fungi</taxon>
        <taxon>Dikarya</taxon>
        <taxon>Ascomycota</taxon>
        <taxon>Pezizomycotina</taxon>
        <taxon>Sordariomycetes</taxon>
        <taxon>Hypocreomycetidae</taxon>
        <taxon>Hypocreales</taxon>
        <taxon>Clavicipitaceae</taxon>
        <taxon>Conoideocrella</taxon>
    </lineage>
</organism>
<dbReference type="CDD" id="cd11040">
    <property type="entry name" value="CYP7_CYP8-like"/>
    <property type="match status" value="1"/>
</dbReference>
<evidence type="ECO:0000313" key="7">
    <source>
        <dbReference type="Proteomes" id="UP001251528"/>
    </source>
</evidence>
<keyword evidence="7" id="KW-1185">Reference proteome</keyword>
<accession>A0AAJ0CW84</accession>
<dbReference type="EMBL" id="JASWJB010000021">
    <property type="protein sequence ID" value="KAK2612085.1"/>
    <property type="molecule type" value="Genomic_DNA"/>
</dbReference>
<dbReference type="Proteomes" id="UP001251528">
    <property type="component" value="Unassembled WGS sequence"/>
</dbReference>
<gene>
    <name evidence="6" type="ORF">QQS21_001934</name>
</gene>
<reference evidence="6" key="1">
    <citation type="submission" date="2023-06" db="EMBL/GenBank/DDBJ databases">
        <title>Conoideocrella luteorostrata (Hypocreales: Clavicipitaceae), a potential biocontrol fungus for elongate hemlock scale in United States Christmas tree production areas.</title>
        <authorList>
            <person name="Barrett H."/>
            <person name="Lovett B."/>
            <person name="Macias A.M."/>
            <person name="Stajich J.E."/>
            <person name="Kasson M.T."/>
        </authorList>
    </citation>
    <scope>NUCLEOTIDE SEQUENCE</scope>
    <source>
        <strain evidence="6">ARSEF 14590</strain>
    </source>
</reference>
<keyword evidence="3" id="KW-0479">Metal-binding</keyword>
<dbReference type="Pfam" id="PF00067">
    <property type="entry name" value="p450"/>
    <property type="match status" value="1"/>
</dbReference>
<evidence type="ECO:0000313" key="6">
    <source>
        <dbReference type="EMBL" id="KAK2612085.1"/>
    </source>
</evidence>
<dbReference type="GO" id="GO:0005506">
    <property type="term" value="F:iron ion binding"/>
    <property type="evidence" value="ECO:0007669"/>
    <property type="project" value="InterPro"/>
</dbReference>
<dbReference type="InterPro" id="IPR001128">
    <property type="entry name" value="Cyt_P450"/>
</dbReference>
<dbReference type="Gene3D" id="1.10.630.10">
    <property type="entry name" value="Cytochrome P450"/>
    <property type="match status" value="2"/>
</dbReference>